<dbReference type="InterPro" id="IPR016197">
    <property type="entry name" value="Chromo-like_dom_sf"/>
</dbReference>
<dbReference type="InterPro" id="IPR000953">
    <property type="entry name" value="Chromo/chromo_shadow_dom"/>
</dbReference>
<evidence type="ECO:0000256" key="3">
    <source>
        <dbReference type="SAM" id="MobiDB-lite"/>
    </source>
</evidence>
<dbReference type="PROSITE" id="PS50013">
    <property type="entry name" value="CHROMO_2"/>
    <property type="match status" value="1"/>
</dbReference>
<evidence type="ECO:0000313" key="5">
    <source>
        <dbReference type="EMBL" id="KAL1526481.1"/>
    </source>
</evidence>
<evidence type="ECO:0000313" key="6">
    <source>
        <dbReference type="Proteomes" id="UP001515480"/>
    </source>
</evidence>
<feature type="region of interest" description="Disordered" evidence="3">
    <location>
        <begin position="125"/>
        <end position="156"/>
    </location>
</feature>
<sequence length="226" mass="25716">MERLGPITSDKAYAVAKERALAKEEARKAKEARSTSRAQKKSVAELSYVETYNDIKTNLATRQGIKQLSVAGLKSVLHCVDSMNKGKHKELKNKKAVLEYVLGLYPDIPEGEPQQLRHACVRRVQRPAEDDMDESNSSEDESEEEESEGEESEYELEEFVDACKRGNSYMLRVRWAGYSANQDTWEPIAEMRKTQNDRVEEFIIQRKCDSKWPPTMRAAVGAPVVE</sequence>
<dbReference type="SMART" id="SM00298">
    <property type="entry name" value="CHROMO"/>
    <property type="match status" value="1"/>
</dbReference>
<reference evidence="5 6" key="1">
    <citation type="journal article" date="2024" name="Science">
        <title>Giant polyketide synthase enzymes in the biosynthesis of giant marine polyether toxins.</title>
        <authorList>
            <person name="Fallon T.R."/>
            <person name="Shende V.V."/>
            <person name="Wierzbicki I.H."/>
            <person name="Pendleton A.L."/>
            <person name="Watervoot N.F."/>
            <person name="Auber R.P."/>
            <person name="Gonzalez D.J."/>
            <person name="Wisecaver J.H."/>
            <person name="Moore B.S."/>
        </authorList>
    </citation>
    <scope>NUCLEOTIDE SEQUENCE [LARGE SCALE GENOMIC DNA]</scope>
    <source>
        <strain evidence="5 6">12B1</strain>
    </source>
</reference>
<dbReference type="EMBL" id="JBGBPQ010000003">
    <property type="protein sequence ID" value="KAL1526481.1"/>
    <property type="molecule type" value="Genomic_DNA"/>
</dbReference>
<proteinExistence type="predicted"/>
<dbReference type="PROSITE" id="PS00598">
    <property type="entry name" value="CHROMO_1"/>
    <property type="match status" value="1"/>
</dbReference>
<dbReference type="Proteomes" id="UP001515480">
    <property type="component" value="Unassembled WGS sequence"/>
</dbReference>
<evidence type="ECO:0000259" key="4">
    <source>
        <dbReference type="PROSITE" id="PS50013"/>
    </source>
</evidence>
<comment type="subcellular location">
    <subcellularLocation>
        <location evidence="1">Nucleus</location>
    </subcellularLocation>
</comment>
<accession>A0AB34K034</accession>
<dbReference type="AlphaFoldDB" id="A0AB34K034"/>
<comment type="caution">
    <text evidence="5">The sequence shown here is derived from an EMBL/GenBank/DDBJ whole genome shotgun (WGS) entry which is preliminary data.</text>
</comment>
<gene>
    <name evidence="5" type="ORF">AB1Y20_015191</name>
</gene>
<protein>
    <recommendedName>
        <fullName evidence="4">Chromo domain-containing protein</fullName>
    </recommendedName>
</protein>
<keyword evidence="2" id="KW-0539">Nucleus</keyword>
<keyword evidence="6" id="KW-1185">Reference proteome</keyword>
<dbReference type="Pfam" id="PF00385">
    <property type="entry name" value="Chromo"/>
    <property type="match status" value="1"/>
</dbReference>
<dbReference type="InterPro" id="IPR029063">
    <property type="entry name" value="SAM-dependent_MTases_sf"/>
</dbReference>
<feature type="domain" description="Chromo" evidence="4">
    <location>
        <begin position="154"/>
        <end position="214"/>
    </location>
</feature>
<evidence type="ECO:0000256" key="1">
    <source>
        <dbReference type="ARBA" id="ARBA00004123"/>
    </source>
</evidence>
<dbReference type="SUPFAM" id="SSF54160">
    <property type="entry name" value="Chromo domain-like"/>
    <property type="match status" value="1"/>
</dbReference>
<dbReference type="GO" id="GO:0005634">
    <property type="term" value="C:nucleus"/>
    <property type="evidence" value="ECO:0007669"/>
    <property type="project" value="UniProtKB-SubCell"/>
</dbReference>
<name>A0AB34K034_PRYPA</name>
<organism evidence="5 6">
    <name type="scientific">Prymnesium parvum</name>
    <name type="common">Toxic golden alga</name>
    <dbReference type="NCBI Taxonomy" id="97485"/>
    <lineage>
        <taxon>Eukaryota</taxon>
        <taxon>Haptista</taxon>
        <taxon>Haptophyta</taxon>
        <taxon>Prymnesiophyceae</taxon>
        <taxon>Prymnesiales</taxon>
        <taxon>Prymnesiaceae</taxon>
        <taxon>Prymnesium</taxon>
    </lineage>
</organism>
<feature type="compositionally biased region" description="Acidic residues" evidence="3">
    <location>
        <begin position="130"/>
        <end position="156"/>
    </location>
</feature>
<dbReference type="InterPro" id="IPR023780">
    <property type="entry name" value="Chromo_domain"/>
</dbReference>
<dbReference type="Gene3D" id="3.40.50.150">
    <property type="entry name" value="Vaccinia Virus protein VP39"/>
    <property type="match status" value="1"/>
</dbReference>
<evidence type="ECO:0000256" key="2">
    <source>
        <dbReference type="ARBA" id="ARBA00023242"/>
    </source>
</evidence>
<dbReference type="InterPro" id="IPR023779">
    <property type="entry name" value="Chromodomain_CS"/>
</dbReference>